<dbReference type="PANTHER" id="PTHR31838:SF1">
    <property type="entry name" value="CENTROSOMAL PROTEIN OF 55 KDA"/>
    <property type="match status" value="1"/>
</dbReference>
<organism evidence="6 7">
    <name type="scientific">Astyanax mexicanus</name>
    <name type="common">Blind cave fish</name>
    <name type="synonym">Astyanax fasciatus mexicanus</name>
    <dbReference type="NCBI Taxonomy" id="7994"/>
    <lineage>
        <taxon>Eukaryota</taxon>
        <taxon>Metazoa</taxon>
        <taxon>Chordata</taxon>
        <taxon>Craniata</taxon>
        <taxon>Vertebrata</taxon>
        <taxon>Euteleostomi</taxon>
        <taxon>Actinopterygii</taxon>
        <taxon>Neopterygii</taxon>
        <taxon>Teleostei</taxon>
        <taxon>Ostariophysi</taxon>
        <taxon>Characiformes</taxon>
        <taxon>Characoidei</taxon>
        <taxon>Acestrorhamphidae</taxon>
        <taxon>Acestrorhamphinae</taxon>
        <taxon>Astyanax</taxon>
    </lineage>
</organism>
<dbReference type="GO" id="GO:0030496">
    <property type="term" value="C:midbody"/>
    <property type="evidence" value="ECO:0007669"/>
    <property type="project" value="TreeGrafter"/>
</dbReference>
<dbReference type="EMBL" id="JAICCE010000025">
    <property type="protein sequence ID" value="KAG9260135.1"/>
    <property type="molecule type" value="Genomic_DNA"/>
</dbReference>
<evidence type="ECO:0000256" key="1">
    <source>
        <dbReference type="ARBA" id="ARBA00004496"/>
    </source>
</evidence>
<dbReference type="OrthoDB" id="8441172at2759"/>
<dbReference type="AlphaFoldDB" id="A0A8T2KQJ0"/>
<evidence type="ECO:0000256" key="2">
    <source>
        <dbReference type="ARBA" id="ARBA00022490"/>
    </source>
</evidence>
<dbReference type="Gene3D" id="1.20.5.1180">
    <property type="entry name" value="Geminin coiled-coil domain"/>
    <property type="match status" value="1"/>
</dbReference>
<comment type="subcellular location">
    <subcellularLocation>
        <location evidence="1">Cytoplasm</location>
    </subcellularLocation>
</comment>
<feature type="coiled-coil region" evidence="4">
    <location>
        <begin position="166"/>
        <end position="197"/>
    </location>
</feature>
<dbReference type="Pfam" id="PF12180">
    <property type="entry name" value="EABR"/>
    <property type="match status" value="1"/>
</dbReference>
<evidence type="ECO:0000313" key="6">
    <source>
        <dbReference type="EMBL" id="KAG9260135.1"/>
    </source>
</evidence>
<evidence type="ECO:0000259" key="5">
    <source>
        <dbReference type="Pfam" id="PF12180"/>
    </source>
</evidence>
<dbReference type="GO" id="GO:0051896">
    <property type="term" value="P:regulation of phosphatidylinositol 3-kinase/protein kinase B signal transduction"/>
    <property type="evidence" value="ECO:0007669"/>
    <property type="project" value="InterPro"/>
</dbReference>
<protein>
    <submittedName>
        <fullName evidence="6">Centrosomal protein of 55 kDa-like</fullName>
    </submittedName>
</protein>
<comment type="caution">
    <text evidence="6">The sequence shown here is derived from an EMBL/GenBank/DDBJ whole genome shotgun (WGS) entry which is preliminary data.</text>
</comment>
<evidence type="ECO:0000256" key="3">
    <source>
        <dbReference type="ARBA" id="ARBA00023054"/>
    </source>
</evidence>
<dbReference type="InterPro" id="IPR022008">
    <property type="entry name" value="EABR"/>
</dbReference>
<accession>A0A8T2KQJ0</accession>
<keyword evidence="2" id="KW-0963">Cytoplasm</keyword>
<keyword evidence="3 4" id="KW-0175">Coiled coil</keyword>
<dbReference type="Proteomes" id="UP000752171">
    <property type="component" value="Unassembled WGS sequence"/>
</dbReference>
<dbReference type="InterPro" id="IPR038926">
    <property type="entry name" value="CEP55"/>
</dbReference>
<proteinExistence type="predicted"/>
<evidence type="ECO:0000256" key="4">
    <source>
        <dbReference type="SAM" id="Coils"/>
    </source>
</evidence>
<feature type="coiled-coil region" evidence="4">
    <location>
        <begin position="231"/>
        <end position="265"/>
    </location>
</feature>
<dbReference type="GO" id="GO:0005737">
    <property type="term" value="C:cytoplasm"/>
    <property type="evidence" value="ECO:0007669"/>
    <property type="project" value="UniProtKB-SubCell"/>
</dbReference>
<gene>
    <name evidence="6" type="primary">CEP55</name>
    <name evidence="6" type="ORF">AMEX_G27809</name>
</gene>
<feature type="coiled-coil region" evidence="4">
    <location>
        <begin position="291"/>
        <end position="318"/>
    </location>
</feature>
<feature type="coiled-coil region" evidence="4">
    <location>
        <begin position="8"/>
        <end position="42"/>
    </location>
</feature>
<dbReference type="GO" id="GO:0045184">
    <property type="term" value="P:establishment of protein localization"/>
    <property type="evidence" value="ECO:0007669"/>
    <property type="project" value="TreeGrafter"/>
</dbReference>
<reference evidence="6 7" key="1">
    <citation type="submission" date="2021-07" db="EMBL/GenBank/DDBJ databases">
        <authorList>
            <person name="Imarazene B."/>
            <person name="Zahm M."/>
            <person name="Klopp C."/>
            <person name="Cabau C."/>
            <person name="Beille S."/>
            <person name="Jouanno E."/>
            <person name="Castinel A."/>
            <person name="Lluch J."/>
            <person name="Gil L."/>
            <person name="Kuchtly C."/>
            <person name="Lopez Roques C."/>
            <person name="Donnadieu C."/>
            <person name="Parrinello H."/>
            <person name="Journot L."/>
            <person name="Du K."/>
            <person name="Schartl M."/>
            <person name="Retaux S."/>
            <person name="Guiguen Y."/>
        </authorList>
    </citation>
    <scope>NUCLEOTIDE SEQUENCE [LARGE SCALE GENOMIC DNA]</scope>
    <source>
        <strain evidence="6">Pach_M1</strain>
        <tissue evidence="6">Testis</tissue>
    </source>
</reference>
<sequence>MVPIFPKVKSGNRAGRELEAELSELRKENAYLKNSIEELVCQKGAQSEEIRLLRQQLQAEHGEVLTSLELQLNQQRLKEQQRKNQFQHLNKETENLNNKTQELCTKLQELQNTHHLITSGTTDGPCTSSDATVIQEHLKDALEKNQQWLVYDQQREMFVRMQLDRIWVLEQQLKQANEDAQLKREETSTAVKQAVEEQKQYYEELLDSAMVQVKVEEEQVVQGRRRMGWLQQQYEGRLQEVEEVKQQLEAERLRGKKKLQEERRRSGGHVEQLHTQLKDFGSRLEKERLWSSELQQQIQASAKDLEKEKRDNLRLQQQLCRVLEKLRKAEDSVARLQSEEEGSESGLEGQFHFSSPVRVHSLQDESFLECPKCKTLYPTSRHRELLAHIEDCCE</sequence>
<feature type="domain" description="TSG101 and ALIX binding" evidence="5">
    <location>
        <begin position="135"/>
        <end position="162"/>
    </location>
</feature>
<name>A0A8T2KQJ0_ASTMX</name>
<evidence type="ECO:0000313" key="7">
    <source>
        <dbReference type="Proteomes" id="UP000752171"/>
    </source>
</evidence>
<dbReference type="GO" id="GO:0000281">
    <property type="term" value="P:mitotic cytokinesis"/>
    <property type="evidence" value="ECO:0007669"/>
    <property type="project" value="InterPro"/>
</dbReference>
<dbReference type="PANTHER" id="PTHR31838">
    <property type="entry name" value="CENTROSOMAL PROTEIN OF 55 KDA"/>
    <property type="match status" value="1"/>
</dbReference>